<reference evidence="5 6" key="1">
    <citation type="submission" date="2024-03" db="EMBL/GenBank/DDBJ databases">
        <authorList>
            <person name="Jo J.-H."/>
        </authorList>
    </citation>
    <scope>NUCLEOTIDE SEQUENCE [LARGE SCALE GENOMIC DNA]</scope>
    <source>
        <strain evidence="5 6">AS3R-12</strain>
    </source>
</reference>
<dbReference type="EC" id="1.-.-.-" evidence="5"/>
<evidence type="ECO:0000259" key="4">
    <source>
        <dbReference type="SMART" id="SM00903"/>
    </source>
</evidence>
<keyword evidence="6" id="KW-1185">Reference proteome</keyword>
<comment type="caution">
    <text evidence="5">The sequence shown here is derived from an EMBL/GenBank/DDBJ whole genome shotgun (WGS) entry which is preliminary data.</text>
</comment>
<organism evidence="5 6">
    <name type="scientific">Novosphingobium aquae</name>
    <dbReference type="NCBI Taxonomy" id="3133435"/>
    <lineage>
        <taxon>Bacteria</taxon>
        <taxon>Pseudomonadati</taxon>
        <taxon>Pseudomonadota</taxon>
        <taxon>Alphaproteobacteria</taxon>
        <taxon>Sphingomonadales</taxon>
        <taxon>Sphingomonadaceae</taxon>
        <taxon>Novosphingobium</taxon>
    </lineage>
</organism>
<dbReference type="InterPro" id="IPR012349">
    <property type="entry name" value="Split_barrel_FMN-bd"/>
</dbReference>
<dbReference type="SUPFAM" id="SSF50475">
    <property type="entry name" value="FMN-binding split barrel"/>
    <property type="match status" value="1"/>
</dbReference>
<evidence type="ECO:0000256" key="1">
    <source>
        <dbReference type="ARBA" id="ARBA00008898"/>
    </source>
</evidence>
<dbReference type="Pfam" id="PF01613">
    <property type="entry name" value="Flavin_Reduct"/>
    <property type="match status" value="1"/>
</dbReference>
<accession>A0ABU8SBY8</accession>
<sequence>MKENVGDCDARAMRSSQNGQQASQDQELAGRFRNAMRRLSAGVAVVCCADEGGPVGLTATSVTSLSMDPPSLLVCINRTASLRGSLAINKPFSVNLLGRQHAEVSNAFGGAVRGEDKFRFGDWEISTSGIPILTDAIARIESVVDLEVEYASHTIFVGRVTRCISDITGDPLIYADGKYV</sequence>
<comment type="similarity">
    <text evidence="1">Belongs to the non-flavoprotein flavin reductase family.</text>
</comment>
<protein>
    <submittedName>
        <fullName evidence="5">Flavin reductase family protein</fullName>
        <ecNumber evidence="5">1.-.-.-</ecNumber>
    </submittedName>
</protein>
<evidence type="ECO:0000256" key="3">
    <source>
        <dbReference type="SAM" id="MobiDB-lite"/>
    </source>
</evidence>
<dbReference type="Proteomes" id="UP001379235">
    <property type="component" value="Unassembled WGS sequence"/>
</dbReference>
<keyword evidence="2 5" id="KW-0560">Oxidoreductase</keyword>
<gene>
    <name evidence="5" type="ORF">WG900_16305</name>
</gene>
<dbReference type="InterPro" id="IPR002563">
    <property type="entry name" value="Flavin_Rdtase-like_dom"/>
</dbReference>
<evidence type="ECO:0000313" key="5">
    <source>
        <dbReference type="EMBL" id="MEJ6011477.1"/>
    </source>
</evidence>
<feature type="region of interest" description="Disordered" evidence="3">
    <location>
        <begin position="1"/>
        <end position="27"/>
    </location>
</feature>
<proteinExistence type="inferred from homology"/>
<evidence type="ECO:0000256" key="2">
    <source>
        <dbReference type="ARBA" id="ARBA00023002"/>
    </source>
</evidence>
<dbReference type="InterPro" id="IPR050268">
    <property type="entry name" value="NADH-dep_flavin_reductase"/>
</dbReference>
<dbReference type="EMBL" id="JBBHJY010000009">
    <property type="protein sequence ID" value="MEJ6011477.1"/>
    <property type="molecule type" value="Genomic_DNA"/>
</dbReference>
<feature type="compositionally biased region" description="Basic and acidic residues" evidence="3">
    <location>
        <begin position="1"/>
        <end position="12"/>
    </location>
</feature>
<name>A0ABU8SBY8_9SPHN</name>
<evidence type="ECO:0000313" key="6">
    <source>
        <dbReference type="Proteomes" id="UP001379235"/>
    </source>
</evidence>
<dbReference type="PANTHER" id="PTHR30466:SF11">
    <property type="entry name" value="FLAVIN-DEPENDENT MONOOXYGENASE, REDUCTASE SUBUNIT HSAB"/>
    <property type="match status" value="1"/>
</dbReference>
<feature type="compositionally biased region" description="Polar residues" evidence="3">
    <location>
        <begin position="14"/>
        <end position="26"/>
    </location>
</feature>
<dbReference type="PANTHER" id="PTHR30466">
    <property type="entry name" value="FLAVIN REDUCTASE"/>
    <property type="match status" value="1"/>
</dbReference>
<dbReference type="Gene3D" id="2.30.110.10">
    <property type="entry name" value="Electron Transport, Fmn-binding Protein, Chain A"/>
    <property type="match status" value="1"/>
</dbReference>
<dbReference type="SMART" id="SM00903">
    <property type="entry name" value="Flavin_Reduct"/>
    <property type="match status" value="1"/>
</dbReference>
<dbReference type="RefSeq" id="WP_339968771.1">
    <property type="nucleotide sequence ID" value="NZ_JBBHJY010000009.1"/>
</dbReference>
<dbReference type="GO" id="GO:0016491">
    <property type="term" value="F:oxidoreductase activity"/>
    <property type="evidence" value="ECO:0007669"/>
    <property type="project" value="UniProtKB-KW"/>
</dbReference>
<feature type="domain" description="Flavin reductase like" evidence="4">
    <location>
        <begin position="36"/>
        <end position="180"/>
    </location>
</feature>